<gene>
    <name evidence="2" type="ORF">GMBLW1_38050</name>
</gene>
<dbReference type="Gene3D" id="2.40.10.480">
    <property type="match status" value="1"/>
</dbReference>
<evidence type="ECO:0000259" key="1">
    <source>
        <dbReference type="Pfam" id="PF13360"/>
    </source>
</evidence>
<keyword evidence="3" id="KW-1185">Reference proteome</keyword>
<dbReference type="KEGG" id="tim:GMBLW1_38050"/>
<accession>A0A6C2YUH1</accession>
<dbReference type="EMBL" id="LR593887">
    <property type="protein sequence ID" value="VTS08132.1"/>
    <property type="molecule type" value="Genomic_DNA"/>
</dbReference>
<dbReference type="InterPro" id="IPR018391">
    <property type="entry name" value="PQQ_b-propeller_rpt"/>
</dbReference>
<feature type="domain" description="Pyrrolo-quinoline quinone repeat" evidence="1">
    <location>
        <begin position="68"/>
        <end position="177"/>
    </location>
</feature>
<protein>
    <recommendedName>
        <fullName evidence="1">Pyrrolo-quinoline quinone repeat domain-containing protein</fullName>
    </recommendedName>
</protein>
<dbReference type="InterPro" id="IPR002372">
    <property type="entry name" value="PQQ_rpt_dom"/>
</dbReference>
<dbReference type="PANTHER" id="PTHR34512:SF30">
    <property type="entry name" value="OUTER MEMBRANE PROTEIN ASSEMBLY FACTOR BAMB"/>
    <property type="match status" value="1"/>
</dbReference>
<dbReference type="InterPro" id="IPR015943">
    <property type="entry name" value="WD40/YVTN_repeat-like_dom_sf"/>
</dbReference>
<dbReference type="SUPFAM" id="SSF50998">
    <property type="entry name" value="Quinoprotein alcohol dehydrogenase-like"/>
    <property type="match status" value="1"/>
</dbReference>
<dbReference type="SMART" id="SM00564">
    <property type="entry name" value="PQQ"/>
    <property type="match status" value="3"/>
</dbReference>
<evidence type="ECO:0000313" key="2">
    <source>
        <dbReference type="EMBL" id="VIP05388.1"/>
    </source>
</evidence>
<feature type="domain" description="Pyrrolo-quinoline quinone repeat" evidence="1">
    <location>
        <begin position="211"/>
        <end position="371"/>
    </location>
</feature>
<dbReference type="Pfam" id="PF13360">
    <property type="entry name" value="PQQ_2"/>
    <property type="match status" value="2"/>
</dbReference>
<evidence type="ECO:0000313" key="3">
    <source>
        <dbReference type="Proteomes" id="UP000464378"/>
    </source>
</evidence>
<reference evidence="2" key="1">
    <citation type="submission" date="2019-04" db="EMBL/GenBank/DDBJ databases">
        <authorList>
            <consortium name="Science for Life Laboratories"/>
        </authorList>
    </citation>
    <scope>NUCLEOTIDE SEQUENCE</scope>
    <source>
        <strain evidence="2">MBLW1</strain>
    </source>
</reference>
<dbReference type="PANTHER" id="PTHR34512">
    <property type="entry name" value="CELL SURFACE PROTEIN"/>
    <property type="match status" value="1"/>
</dbReference>
<dbReference type="Gene3D" id="2.130.10.10">
    <property type="entry name" value="YVTN repeat-like/Quinoprotein amine dehydrogenase"/>
    <property type="match status" value="1"/>
</dbReference>
<dbReference type="Proteomes" id="UP000464378">
    <property type="component" value="Chromosome"/>
</dbReference>
<dbReference type="InParanoid" id="A0A6C2YUH1"/>
<dbReference type="InterPro" id="IPR011047">
    <property type="entry name" value="Quinoprotein_ADH-like_sf"/>
</dbReference>
<dbReference type="EMBL" id="LR586016">
    <property type="protein sequence ID" value="VIP05388.1"/>
    <property type="molecule type" value="Genomic_DNA"/>
</dbReference>
<sequence>MQFLPVVQRIVADRWPWPRSFPRSLSMVRSLVLGVMSLFGSVAVAADWPGFRGTGDSVATGQYPTKWTATEGIAWTVNLPGYGQSAPVIWGGTVYVTAVDGAQREKGFVLALDAKTGKEQWRHALEPTQKAKWSETVSRAAPTPCADADGVYCFFEGGNLLALTHAGKVRWERSLVRDYGEFQGGHGVGSSPAQTADTLFILIDDRGPSYLLAVEKQTGKTRWKTDREARGGWSSPVVATRNGKPEIIASSAGTIIGYAADSGKPLWKLDNVVGNTIPSASVSGDRILFGGGTSRSKDAPPMGAKGNGCLRLIDADGKPGYESVWSAKLGISNYATPLAYQQVAYFVNQVGIVTAHDLQSGQELFAERIDGPCWASMIGAGDYVYFFGKDGTTSVLKAGKEFEQIASNPLWAAKSKPKSAGNESRPGAGSEYGAGETVYGVAAADGAFFVRTGTRLFRIGQ</sequence>
<dbReference type="AlphaFoldDB" id="A0A6C2YUH1"/>
<name>A0A6C2YUH1_9BACT</name>
<organism evidence="2">
    <name type="scientific">Tuwongella immobilis</name>
    <dbReference type="NCBI Taxonomy" id="692036"/>
    <lineage>
        <taxon>Bacteria</taxon>
        <taxon>Pseudomonadati</taxon>
        <taxon>Planctomycetota</taxon>
        <taxon>Planctomycetia</taxon>
        <taxon>Gemmatales</taxon>
        <taxon>Gemmataceae</taxon>
        <taxon>Tuwongella</taxon>
    </lineage>
</organism>
<proteinExistence type="predicted"/>